<name>A0ABT3WUB2_9CORY</name>
<reference evidence="1" key="1">
    <citation type="submission" date="2022-11" db="EMBL/GenBank/DDBJ databases">
        <title>Corynebacterium sp. isolated from Penguins.</title>
        <authorList>
            <person name="Sedlar K."/>
            <person name="Svec P."/>
        </authorList>
    </citation>
    <scope>NUCLEOTIDE SEQUENCE</scope>
    <source>
        <strain evidence="1">P7003</strain>
    </source>
</reference>
<comment type="caution">
    <text evidence="1">The sequence shown here is derived from an EMBL/GenBank/DDBJ whole genome shotgun (WGS) entry which is preliminary data.</text>
</comment>
<dbReference type="RefSeq" id="WP_267186839.1">
    <property type="nucleotide sequence ID" value="NZ_JAPMKV010000010.1"/>
</dbReference>
<proteinExistence type="predicted"/>
<evidence type="ECO:0000313" key="1">
    <source>
        <dbReference type="EMBL" id="MCX7445812.1"/>
    </source>
</evidence>
<accession>A0ABT3WUB2</accession>
<protein>
    <submittedName>
        <fullName evidence="1">Uncharacterized protein</fullName>
    </submittedName>
</protein>
<keyword evidence="2" id="KW-1185">Reference proteome</keyword>
<evidence type="ECO:0000313" key="2">
    <source>
        <dbReference type="Proteomes" id="UP001081709"/>
    </source>
</evidence>
<organism evidence="1 2">
    <name type="scientific">Corynebacterium pygosceleis</name>
    <dbReference type="NCBI Taxonomy" id="2800406"/>
    <lineage>
        <taxon>Bacteria</taxon>
        <taxon>Bacillati</taxon>
        <taxon>Actinomycetota</taxon>
        <taxon>Actinomycetes</taxon>
        <taxon>Mycobacteriales</taxon>
        <taxon>Corynebacteriaceae</taxon>
        <taxon>Corynebacterium</taxon>
    </lineage>
</organism>
<dbReference type="Proteomes" id="UP001081709">
    <property type="component" value="Unassembled WGS sequence"/>
</dbReference>
<gene>
    <name evidence="1" type="ORF">OS125_11270</name>
</gene>
<sequence>METPDWAQCTDDELERAGFEIAVEQAARHARRRAAAEEPPPDYTE</sequence>
<dbReference type="EMBL" id="JAPMKV010000010">
    <property type="protein sequence ID" value="MCX7445812.1"/>
    <property type="molecule type" value="Genomic_DNA"/>
</dbReference>